<protein>
    <submittedName>
        <fullName evidence="1">Protein of uncharacterized function (DUF3793)</fullName>
    </submittedName>
</protein>
<sequence length="199" mass="22413">MSTDAIMSYISECSHAGRLEFQVSIQCAPVLKGIKASNLVTMAKGSLQTVRSALAGTEITAVMLAAGDRTEVLFLYRFPMLKALLANKEIRKFLKSCGYVQFDLASILMGLKRKYTAYLAGSGEFPHELGVLLEYPVEDVKDFIRYNGEKFLFTGYWKVYHNPAQARLKFTRYDRAREAAMQQIINGSRLYEVAVRKGE</sequence>
<proteinExistence type="predicted"/>
<dbReference type="InterPro" id="IPR024523">
    <property type="entry name" value="DUF3793"/>
</dbReference>
<dbReference type="RefSeq" id="WP_055657052.1">
    <property type="nucleotide sequence ID" value="NZ_CABIXC010000009.1"/>
</dbReference>
<accession>A0A174GP07</accession>
<name>A0A174GP07_9FIRM</name>
<gene>
    <name evidence="1" type="ORF">ERS852407_03464</name>
</gene>
<dbReference type="AlphaFoldDB" id="A0A174GP07"/>
<evidence type="ECO:0000313" key="2">
    <source>
        <dbReference type="Proteomes" id="UP000095651"/>
    </source>
</evidence>
<dbReference type="Proteomes" id="UP000095651">
    <property type="component" value="Unassembled WGS sequence"/>
</dbReference>
<dbReference type="EMBL" id="CYZE01000009">
    <property type="protein sequence ID" value="CUO64382.1"/>
    <property type="molecule type" value="Genomic_DNA"/>
</dbReference>
<organism evidence="1 2">
    <name type="scientific">Hungatella hathewayi</name>
    <dbReference type="NCBI Taxonomy" id="154046"/>
    <lineage>
        <taxon>Bacteria</taxon>
        <taxon>Bacillati</taxon>
        <taxon>Bacillota</taxon>
        <taxon>Clostridia</taxon>
        <taxon>Lachnospirales</taxon>
        <taxon>Lachnospiraceae</taxon>
        <taxon>Hungatella</taxon>
    </lineage>
</organism>
<evidence type="ECO:0000313" key="1">
    <source>
        <dbReference type="EMBL" id="CUO64382.1"/>
    </source>
</evidence>
<reference evidence="1 2" key="1">
    <citation type="submission" date="2015-09" db="EMBL/GenBank/DDBJ databases">
        <authorList>
            <consortium name="Pathogen Informatics"/>
        </authorList>
    </citation>
    <scope>NUCLEOTIDE SEQUENCE [LARGE SCALE GENOMIC DNA]</scope>
    <source>
        <strain evidence="1 2">2789STDY5608850</strain>
    </source>
</reference>
<dbReference type="Pfam" id="PF12672">
    <property type="entry name" value="DUF3793"/>
    <property type="match status" value="1"/>
</dbReference>